<organism evidence="2 3">
    <name type="scientific">Aspergillus keveii</name>
    <dbReference type="NCBI Taxonomy" id="714993"/>
    <lineage>
        <taxon>Eukaryota</taxon>
        <taxon>Fungi</taxon>
        <taxon>Dikarya</taxon>
        <taxon>Ascomycota</taxon>
        <taxon>Pezizomycotina</taxon>
        <taxon>Eurotiomycetes</taxon>
        <taxon>Eurotiomycetidae</taxon>
        <taxon>Eurotiales</taxon>
        <taxon>Aspergillaceae</taxon>
        <taxon>Aspergillus</taxon>
        <taxon>Aspergillus subgen. Nidulantes</taxon>
    </lineage>
</organism>
<keyword evidence="3" id="KW-1185">Reference proteome</keyword>
<evidence type="ECO:0000313" key="3">
    <source>
        <dbReference type="Proteomes" id="UP001610563"/>
    </source>
</evidence>
<feature type="region of interest" description="Disordered" evidence="1">
    <location>
        <begin position="1"/>
        <end position="48"/>
    </location>
</feature>
<gene>
    <name evidence="2" type="ORF">BJX66DRAFT_305488</name>
</gene>
<reference evidence="2 3" key="1">
    <citation type="submission" date="2024-07" db="EMBL/GenBank/DDBJ databases">
        <title>Section-level genome sequencing and comparative genomics of Aspergillus sections Usti and Cavernicolus.</title>
        <authorList>
            <consortium name="Lawrence Berkeley National Laboratory"/>
            <person name="Nybo J.L."/>
            <person name="Vesth T.C."/>
            <person name="Theobald S."/>
            <person name="Frisvad J.C."/>
            <person name="Larsen T.O."/>
            <person name="Kjaerboelling I."/>
            <person name="Rothschild-Mancinelli K."/>
            <person name="Lyhne E.K."/>
            <person name="Kogle M.E."/>
            <person name="Barry K."/>
            <person name="Clum A."/>
            <person name="Na H."/>
            <person name="Ledsgaard L."/>
            <person name="Lin J."/>
            <person name="Lipzen A."/>
            <person name="Kuo A."/>
            <person name="Riley R."/>
            <person name="Mondo S."/>
            <person name="Labutti K."/>
            <person name="Haridas S."/>
            <person name="Pangalinan J."/>
            <person name="Salamov A.A."/>
            <person name="Simmons B.A."/>
            <person name="Magnuson J.K."/>
            <person name="Chen J."/>
            <person name="Drula E."/>
            <person name="Henrissat B."/>
            <person name="Wiebenga A."/>
            <person name="Lubbers R.J."/>
            <person name="Gomes A.C."/>
            <person name="Makela M.R."/>
            <person name="Stajich J."/>
            <person name="Grigoriev I.V."/>
            <person name="Mortensen U.H."/>
            <person name="De Vries R.P."/>
            <person name="Baker S.E."/>
            <person name="Andersen M.R."/>
        </authorList>
    </citation>
    <scope>NUCLEOTIDE SEQUENCE [LARGE SCALE GENOMIC DNA]</scope>
    <source>
        <strain evidence="2 3">CBS 209.92</strain>
    </source>
</reference>
<accession>A0ABR4G3U6</accession>
<proteinExistence type="predicted"/>
<evidence type="ECO:0000313" key="2">
    <source>
        <dbReference type="EMBL" id="KAL2793697.1"/>
    </source>
</evidence>
<protein>
    <submittedName>
        <fullName evidence="2">Uncharacterized protein</fullName>
    </submittedName>
</protein>
<evidence type="ECO:0000256" key="1">
    <source>
        <dbReference type="SAM" id="MobiDB-lite"/>
    </source>
</evidence>
<dbReference type="EMBL" id="JBFTWV010000054">
    <property type="protein sequence ID" value="KAL2793697.1"/>
    <property type="molecule type" value="Genomic_DNA"/>
</dbReference>
<comment type="caution">
    <text evidence="2">The sequence shown here is derived from an EMBL/GenBank/DDBJ whole genome shotgun (WGS) entry which is preliminary data.</text>
</comment>
<name>A0ABR4G3U6_9EURO</name>
<dbReference type="Proteomes" id="UP001610563">
    <property type="component" value="Unassembled WGS sequence"/>
</dbReference>
<sequence>MPDLFEFVGIRPGFEKEREERGRAQAKRKRSPSPPSPPSPRESWFEMNHPMGWWNQSRGF</sequence>
<feature type="compositionally biased region" description="Basic and acidic residues" evidence="1">
    <location>
        <begin position="13"/>
        <end position="23"/>
    </location>
</feature>